<evidence type="ECO:0000313" key="3">
    <source>
        <dbReference type="EMBL" id="KWZ77715.1"/>
    </source>
</evidence>
<evidence type="ECO:0000256" key="2">
    <source>
        <dbReference type="ARBA" id="ARBA00044777"/>
    </source>
</evidence>
<dbReference type="PATRIC" id="fig|33036.3.peg.1175"/>
<dbReference type="Proteomes" id="UP000070383">
    <property type="component" value="Unassembled WGS sequence"/>
</dbReference>
<sequence>MNNDSLLNIELEAFSGPFDLLLKLIEKNKIDIYDIYLEDITNSFLEEINKMDESINNLSEFIYIASILLMIKSNKLLPKEENNNLEEELISYLIYYKKIKAVENEFKEMEESARKVYSKYQEDLSQFDKYEELSITKDINLLTQEFEKLIKNFNKKSQTPSIKSLKQEDVNDYVEKIRKTLNFTKKLDLRDLTKRIRNKSECIATFLALLELVKLKEIKLKALEKNSFMVLKR</sequence>
<name>A0A133KE46_9FIRM</name>
<dbReference type="PANTHER" id="PTHR33969">
    <property type="entry name" value="SEGREGATION AND CONDENSATION PROTEIN A"/>
    <property type="match status" value="1"/>
</dbReference>
<dbReference type="Pfam" id="PF02616">
    <property type="entry name" value="SMC_ScpA"/>
    <property type="match status" value="1"/>
</dbReference>
<reference evidence="4" key="1">
    <citation type="submission" date="2016-01" db="EMBL/GenBank/DDBJ databases">
        <authorList>
            <person name="Mitreva M."/>
            <person name="Pepin K.H."/>
            <person name="Mihindukulasuriya K.A."/>
            <person name="Fulton R."/>
            <person name="Fronick C."/>
            <person name="O'Laughlin M."/>
            <person name="Miner T."/>
            <person name="Herter B."/>
            <person name="Rosa B.A."/>
            <person name="Cordes M."/>
            <person name="Tomlinson C."/>
            <person name="Wollam A."/>
            <person name="Palsikar V.B."/>
            <person name="Mardis E.R."/>
            <person name="Wilson R.K."/>
        </authorList>
    </citation>
    <scope>NUCLEOTIDE SEQUENCE [LARGE SCALE GENOMIC DNA]</scope>
    <source>
        <strain evidence="4">MJR8151</strain>
    </source>
</reference>
<dbReference type="AlphaFoldDB" id="A0A133KE46"/>
<dbReference type="RefSeq" id="WP_060929498.1">
    <property type="nucleotide sequence ID" value="NZ_KQ955281.1"/>
</dbReference>
<gene>
    <name evidence="3" type="ORF">HMPREF3200_01186</name>
</gene>
<dbReference type="STRING" id="33036.HMPREF3200_01186"/>
<accession>A0A133KE46</accession>
<organism evidence="3 4">
    <name type="scientific">Anaerococcus tetradius</name>
    <dbReference type="NCBI Taxonomy" id="33036"/>
    <lineage>
        <taxon>Bacteria</taxon>
        <taxon>Bacillati</taxon>
        <taxon>Bacillota</taxon>
        <taxon>Tissierellia</taxon>
        <taxon>Tissierellales</taxon>
        <taxon>Peptoniphilaceae</taxon>
        <taxon>Anaerococcus</taxon>
    </lineage>
</organism>
<keyword evidence="4" id="KW-1185">Reference proteome</keyword>
<comment type="caution">
    <text evidence="3">The sequence shown here is derived from an EMBL/GenBank/DDBJ whole genome shotgun (WGS) entry which is preliminary data.</text>
</comment>
<dbReference type="OrthoDB" id="9811016at2"/>
<evidence type="ECO:0000256" key="1">
    <source>
        <dbReference type="ARBA" id="ARBA00022829"/>
    </source>
</evidence>
<dbReference type="GO" id="GO:0007059">
    <property type="term" value="P:chromosome segregation"/>
    <property type="evidence" value="ECO:0007669"/>
    <property type="project" value="UniProtKB-KW"/>
</dbReference>
<dbReference type="PANTHER" id="PTHR33969:SF2">
    <property type="entry name" value="SEGREGATION AND CONDENSATION PROTEIN A"/>
    <property type="match status" value="1"/>
</dbReference>
<dbReference type="EMBL" id="LRPM01000046">
    <property type="protein sequence ID" value="KWZ77715.1"/>
    <property type="molecule type" value="Genomic_DNA"/>
</dbReference>
<protein>
    <recommendedName>
        <fullName evidence="2">Segregation and condensation protein A</fullName>
    </recommendedName>
</protein>
<dbReference type="InterPro" id="IPR003768">
    <property type="entry name" value="ScpA"/>
</dbReference>
<evidence type="ECO:0000313" key="4">
    <source>
        <dbReference type="Proteomes" id="UP000070383"/>
    </source>
</evidence>
<keyword evidence="1" id="KW-0159">Chromosome partition</keyword>
<proteinExistence type="predicted"/>
<dbReference type="Gene3D" id="6.10.250.2410">
    <property type="match status" value="1"/>
</dbReference>